<protein>
    <submittedName>
        <fullName evidence="2">Uncharacterized protein</fullName>
    </submittedName>
</protein>
<reference evidence="2 3" key="1">
    <citation type="submission" date="2020-09" db="EMBL/GenBank/DDBJ databases">
        <title>De no assembly of potato wild relative species, Solanum commersonii.</title>
        <authorList>
            <person name="Cho K."/>
        </authorList>
    </citation>
    <scope>NUCLEOTIDE SEQUENCE [LARGE SCALE GENOMIC DNA]</scope>
    <source>
        <strain evidence="2">LZ3.2</strain>
        <tissue evidence="2">Leaf</tissue>
    </source>
</reference>
<proteinExistence type="predicted"/>
<keyword evidence="1" id="KW-0812">Transmembrane</keyword>
<evidence type="ECO:0000313" key="3">
    <source>
        <dbReference type="Proteomes" id="UP000824120"/>
    </source>
</evidence>
<name>A0A9J6AXW7_SOLCO</name>
<feature type="non-terminal residue" evidence="2">
    <location>
        <position position="1"/>
    </location>
</feature>
<comment type="caution">
    <text evidence="2">The sequence shown here is derived from an EMBL/GenBank/DDBJ whole genome shotgun (WGS) entry which is preliminary data.</text>
</comment>
<keyword evidence="3" id="KW-1185">Reference proteome</keyword>
<dbReference type="EMBL" id="JACXVP010000001">
    <property type="protein sequence ID" value="KAG5629130.1"/>
    <property type="molecule type" value="Genomic_DNA"/>
</dbReference>
<keyword evidence="1" id="KW-0472">Membrane</keyword>
<evidence type="ECO:0000256" key="1">
    <source>
        <dbReference type="SAM" id="Phobius"/>
    </source>
</evidence>
<organism evidence="2 3">
    <name type="scientific">Solanum commersonii</name>
    <name type="common">Commerson's wild potato</name>
    <name type="synonym">Commerson's nightshade</name>
    <dbReference type="NCBI Taxonomy" id="4109"/>
    <lineage>
        <taxon>Eukaryota</taxon>
        <taxon>Viridiplantae</taxon>
        <taxon>Streptophyta</taxon>
        <taxon>Embryophyta</taxon>
        <taxon>Tracheophyta</taxon>
        <taxon>Spermatophyta</taxon>
        <taxon>Magnoliopsida</taxon>
        <taxon>eudicotyledons</taxon>
        <taxon>Gunneridae</taxon>
        <taxon>Pentapetalae</taxon>
        <taxon>asterids</taxon>
        <taxon>lamiids</taxon>
        <taxon>Solanales</taxon>
        <taxon>Solanaceae</taxon>
        <taxon>Solanoideae</taxon>
        <taxon>Solaneae</taxon>
        <taxon>Solanum</taxon>
    </lineage>
</organism>
<dbReference type="AlphaFoldDB" id="A0A9J6AXW7"/>
<feature type="transmembrane region" description="Helical" evidence="1">
    <location>
        <begin position="159"/>
        <end position="176"/>
    </location>
</feature>
<gene>
    <name evidence="2" type="ORF">H5410_000847</name>
</gene>
<keyword evidence="1" id="KW-1133">Transmembrane helix</keyword>
<dbReference type="Proteomes" id="UP000824120">
    <property type="component" value="Chromosome 1"/>
</dbReference>
<evidence type="ECO:0000313" key="2">
    <source>
        <dbReference type="EMBL" id="KAG5629130.1"/>
    </source>
</evidence>
<sequence length="299" mass="33734">MGGFVTCKLKTTKFKGRANGNKFPLGQLTPFQMRSSRTPICRYGTRAHPLGLNLMSIHSLGHQSSGLCFAISLLGKPKTHEWKKNGEDPLPTWGRRNHSFFKSPKKKPSPNLRENIPKSTILLLQKIVLADRSARLESPINSGICRLYCFTKLFGETPTAPFIAFLILLLQGFAYWKKGRSASLRRIAKHAWRCSDFSFFVLFSPFKTQITHAKINCVPKDSSCDTPLPKILMLVILATCASSSSTKNQESDKTLTLKKRNKMHVFTHRLAFIFQLIFGSAHFKIKNVFLRLVMGMSAK</sequence>
<accession>A0A9J6AXW7</accession>
<feature type="transmembrane region" description="Helical" evidence="1">
    <location>
        <begin position="266"/>
        <end position="285"/>
    </location>
</feature>